<dbReference type="EMBL" id="CP102774">
    <property type="protein sequence ID" value="UZF88990.1"/>
    <property type="molecule type" value="Genomic_DNA"/>
</dbReference>
<sequence length="125" mass="14109">MTDEDDFHLPFRIDISSLDFRGSFNCLGRLIGLVIREAHMRLGSELPAGIILRNTSHRVPDRHYEVVTATGGYFSDNKLNAHFEIFAVYDPIESSVMAKCGANLTGLIDEAKIWRSDSENYDNDD</sequence>
<proteinExistence type="predicted"/>
<dbReference type="AlphaFoldDB" id="A0A9E8CNA5"/>
<evidence type="ECO:0000313" key="1">
    <source>
        <dbReference type="EMBL" id="UZF88990.1"/>
    </source>
</evidence>
<organism evidence="1">
    <name type="scientific">Bosea sp. NBC_00436</name>
    <dbReference type="NCBI Taxonomy" id="2969620"/>
    <lineage>
        <taxon>Bacteria</taxon>
        <taxon>Pseudomonadati</taxon>
        <taxon>Pseudomonadota</taxon>
        <taxon>Alphaproteobacteria</taxon>
        <taxon>Hyphomicrobiales</taxon>
        <taxon>Boseaceae</taxon>
        <taxon>Bosea</taxon>
    </lineage>
</organism>
<name>A0A9E8CNA5_9HYPH</name>
<protein>
    <submittedName>
        <fullName evidence="1">Uncharacterized protein</fullName>
    </submittedName>
</protein>
<gene>
    <name evidence="1" type="ORF">NWE54_09485</name>
</gene>
<reference evidence="1" key="1">
    <citation type="submission" date="2022-08" db="EMBL/GenBank/DDBJ databases">
        <title>Complete Genome Sequences of 2 Bosea sp. soil isolates.</title>
        <authorList>
            <person name="Alvarez Arevalo M."/>
            <person name="Sterndorff E.B."/>
            <person name="Faurdal D."/>
            <person name="Joergensen T.S."/>
            <person name="Weber T."/>
        </authorList>
    </citation>
    <scope>NUCLEOTIDE SEQUENCE</scope>
    <source>
        <strain evidence="1">NBC_00436</strain>
    </source>
</reference>
<accession>A0A9E8CNA5</accession>